<dbReference type="RefSeq" id="WP_122189151.1">
    <property type="nucleotide sequence ID" value="NZ_RFFH01000007.1"/>
</dbReference>
<dbReference type="InterPro" id="IPR006094">
    <property type="entry name" value="Oxid_FAD_bind_N"/>
</dbReference>
<evidence type="ECO:0000256" key="4">
    <source>
        <dbReference type="ARBA" id="ARBA00022827"/>
    </source>
</evidence>
<dbReference type="SUPFAM" id="SSF56176">
    <property type="entry name" value="FAD-binding/transporter-associated domain-like"/>
    <property type="match status" value="1"/>
</dbReference>
<proteinExistence type="inferred from homology"/>
<evidence type="ECO:0000256" key="3">
    <source>
        <dbReference type="ARBA" id="ARBA00022630"/>
    </source>
</evidence>
<evidence type="ECO:0000256" key="2">
    <source>
        <dbReference type="ARBA" id="ARBA00005466"/>
    </source>
</evidence>
<dbReference type="Gene3D" id="3.40.462.20">
    <property type="match status" value="1"/>
</dbReference>
<dbReference type="InterPro" id="IPR016169">
    <property type="entry name" value="FAD-bd_PCMH_sub2"/>
</dbReference>
<protein>
    <submittedName>
        <fullName evidence="7">FAD-binding oxidoreductase</fullName>
    </submittedName>
</protein>
<dbReference type="Proteomes" id="UP000279275">
    <property type="component" value="Unassembled WGS sequence"/>
</dbReference>
<sequence>MSHTTLRSAVRGRVLLPGDAEFDSARTPWNLTVDQPVAAVVQVEDTDDVAAVVRYARDAGLSVTTQPSGHGASGNAAGTVLVRTRRLDRVEVDPVRRLARVGAGADWGQVQAAAGAHGLTGLAGSSPVVSVVGYTLGGGLSWFGRTYGWAADSVRAFEIVDADGQHTLVTAESDPELFWALCGGGGDFALVTAMEFDLFAAPDLYGGLIAWPAARTEAVRDAFLDITAHAPAELTVWLNRLELPQAPPMIAIAAAYLGEPARGRELLHRLDTIDGPLADSRRELSPADVGAIVTEPTAPAPGLLRTELLTTLDESAAEILLRAPIDPMFGIQLRHLGGALAEPTRGAVPPFAEPYAVALQAVGSDPGTVAAVETTQKRIITDLGARVSGRKPYTALSPGDTVTEVFDAETLNRLREVKRVRDPHGVFRANFPIPH</sequence>
<keyword evidence="8" id="KW-1185">Reference proteome</keyword>
<dbReference type="PROSITE" id="PS51387">
    <property type="entry name" value="FAD_PCMH"/>
    <property type="match status" value="1"/>
</dbReference>
<evidence type="ECO:0000256" key="5">
    <source>
        <dbReference type="ARBA" id="ARBA00023002"/>
    </source>
</evidence>
<accession>A0A3M2L3D1</accession>
<evidence type="ECO:0000313" key="7">
    <source>
        <dbReference type="EMBL" id="RMI31200.1"/>
    </source>
</evidence>
<dbReference type="InterPro" id="IPR036318">
    <property type="entry name" value="FAD-bd_PCMH-like_sf"/>
</dbReference>
<dbReference type="Pfam" id="PF01565">
    <property type="entry name" value="FAD_binding_4"/>
    <property type="match status" value="1"/>
</dbReference>
<feature type="domain" description="FAD-binding PCMH-type" evidence="6">
    <location>
        <begin position="33"/>
        <end position="201"/>
    </location>
</feature>
<evidence type="ECO:0000313" key="8">
    <source>
        <dbReference type="Proteomes" id="UP000279275"/>
    </source>
</evidence>
<dbReference type="Gene3D" id="3.30.465.10">
    <property type="match status" value="1"/>
</dbReference>
<dbReference type="GO" id="GO:0071949">
    <property type="term" value="F:FAD binding"/>
    <property type="evidence" value="ECO:0007669"/>
    <property type="project" value="InterPro"/>
</dbReference>
<dbReference type="PANTHER" id="PTHR42973:SF39">
    <property type="entry name" value="FAD-BINDING PCMH-TYPE DOMAIN-CONTAINING PROTEIN"/>
    <property type="match status" value="1"/>
</dbReference>
<keyword evidence="4" id="KW-0274">FAD</keyword>
<dbReference type="InterPro" id="IPR016167">
    <property type="entry name" value="FAD-bd_PCMH_sub1"/>
</dbReference>
<organism evidence="7 8">
    <name type="scientific">Nocardia stercoris</name>
    <dbReference type="NCBI Taxonomy" id="2483361"/>
    <lineage>
        <taxon>Bacteria</taxon>
        <taxon>Bacillati</taxon>
        <taxon>Actinomycetota</taxon>
        <taxon>Actinomycetes</taxon>
        <taxon>Mycobacteriales</taxon>
        <taxon>Nocardiaceae</taxon>
        <taxon>Nocardia</taxon>
    </lineage>
</organism>
<dbReference type="InterPro" id="IPR050416">
    <property type="entry name" value="FAD-linked_Oxidoreductase"/>
</dbReference>
<dbReference type="EMBL" id="RFFH01000007">
    <property type="protein sequence ID" value="RMI31200.1"/>
    <property type="molecule type" value="Genomic_DNA"/>
</dbReference>
<keyword evidence="3" id="KW-0285">Flavoprotein</keyword>
<comment type="caution">
    <text evidence="7">The sequence shown here is derived from an EMBL/GenBank/DDBJ whole genome shotgun (WGS) entry which is preliminary data.</text>
</comment>
<keyword evidence="5" id="KW-0560">Oxidoreductase</keyword>
<reference evidence="7 8" key="1">
    <citation type="submission" date="2018-10" db="EMBL/GenBank/DDBJ databases">
        <title>Isolation from cow dung.</title>
        <authorList>
            <person name="Ling L."/>
        </authorList>
    </citation>
    <scope>NUCLEOTIDE SEQUENCE [LARGE SCALE GENOMIC DNA]</scope>
    <source>
        <strain evidence="7 8">NEAU-LL90</strain>
    </source>
</reference>
<dbReference type="GO" id="GO:0016491">
    <property type="term" value="F:oxidoreductase activity"/>
    <property type="evidence" value="ECO:0007669"/>
    <property type="project" value="UniProtKB-KW"/>
</dbReference>
<dbReference type="Gene3D" id="3.30.43.10">
    <property type="entry name" value="Uridine Diphospho-n-acetylenolpyruvylglucosamine Reductase, domain 2"/>
    <property type="match status" value="1"/>
</dbReference>
<comment type="similarity">
    <text evidence="2">Belongs to the oxygen-dependent FAD-linked oxidoreductase family.</text>
</comment>
<evidence type="ECO:0000256" key="1">
    <source>
        <dbReference type="ARBA" id="ARBA00001974"/>
    </source>
</evidence>
<dbReference type="AlphaFoldDB" id="A0A3M2L3D1"/>
<comment type="cofactor">
    <cofactor evidence="1">
        <name>FAD</name>
        <dbReference type="ChEBI" id="CHEBI:57692"/>
    </cofactor>
</comment>
<gene>
    <name evidence="7" type="ORF">EBN03_17605</name>
</gene>
<dbReference type="InterPro" id="IPR016166">
    <property type="entry name" value="FAD-bd_PCMH"/>
</dbReference>
<dbReference type="OrthoDB" id="545125at2"/>
<evidence type="ECO:0000259" key="6">
    <source>
        <dbReference type="PROSITE" id="PS51387"/>
    </source>
</evidence>
<name>A0A3M2L3D1_9NOCA</name>
<dbReference type="PANTHER" id="PTHR42973">
    <property type="entry name" value="BINDING OXIDOREDUCTASE, PUTATIVE (AFU_ORTHOLOGUE AFUA_1G17690)-RELATED"/>
    <property type="match status" value="1"/>
</dbReference>